<dbReference type="OrthoDB" id="7069022at2"/>
<accession>A0A5E7STB9</accession>
<reference evidence="1 2" key="1">
    <citation type="submission" date="2019-09" db="EMBL/GenBank/DDBJ databases">
        <authorList>
            <person name="Chandra G."/>
            <person name="Truman W A."/>
        </authorList>
    </citation>
    <scope>NUCLEOTIDE SEQUENCE [LARGE SCALE GENOMIC DNA]</scope>
    <source>
        <strain evidence="1">PS928</strain>
    </source>
</reference>
<evidence type="ECO:0008006" key="3">
    <source>
        <dbReference type="Google" id="ProtNLM"/>
    </source>
</evidence>
<dbReference type="PROSITE" id="PS51257">
    <property type="entry name" value="PROKAR_LIPOPROTEIN"/>
    <property type="match status" value="1"/>
</dbReference>
<gene>
    <name evidence="1" type="ORF">PS928_01475</name>
</gene>
<sequence>MFIRNQIALVAMFLAGCSGVPKTAENDFVYKKLENRTDVGVSAFSQNVQKSFWIYGRCNEDVRNYVIVDQSRYPQPYNAPMKWKTFIAGKISTTHSYYFSDDQEFLSAVSSLEIAAKSKDLGRERSVSVANQDILNIPALCKAKQDGFRAEEKAINDRALAYNEKLIAHVVKRTGLTPMLPGDNRIDFNNLVLLLQKSGTSEHTGKFIWAHDGDYRVAQVMGRRALLVSMTNPAYFPTITIITDKEVLEGQFWSSVSRDPLQFIGISTYQTVLGARRQTILFKQI</sequence>
<dbReference type="EMBL" id="CABVJF010000004">
    <property type="protein sequence ID" value="VVP89018.1"/>
    <property type="molecule type" value="Genomic_DNA"/>
</dbReference>
<protein>
    <recommendedName>
        <fullName evidence="3">Lipoprotein</fullName>
    </recommendedName>
</protein>
<organism evidence="1 2">
    <name type="scientific">Pseudomonas fluorescens</name>
    <dbReference type="NCBI Taxonomy" id="294"/>
    <lineage>
        <taxon>Bacteria</taxon>
        <taxon>Pseudomonadati</taxon>
        <taxon>Pseudomonadota</taxon>
        <taxon>Gammaproteobacteria</taxon>
        <taxon>Pseudomonadales</taxon>
        <taxon>Pseudomonadaceae</taxon>
        <taxon>Pseudomonas</taxon>
    </lineage>
</organism>
<dbReference type="Proteomes" id="UP000381378">
    <property type="component" value="Unassembled WGS sequence"/>
</dbReference>
<evidence type="ECO:0000313" key="2">
    <source>
        <dbReference type="Proteomes" id="UP000381378"/>
    </source>
</evidence>
<dbReference type="RefSeq" id="WP_150785954.1">
    <property type="nucleotide sequence ID" value="NZ_CABVJF010000004.1"/>
</dbReference>
<proteinExistence type="predicted"/>
<dbReference type="AlphaFoldDB" id="A0A5E7STB9"/>
<name>A0A5E7STB9_PSEFL</name>
<evidence type="ECO:0000313" key="1">
    <source>
        <dbReference type="EMBL" id="VVP89018.1"/>
    </source>
</evidence>